<dbReference type="AlphaFoldDB" id="A0A9P0E760"/>
<dbReference type="Proteomes" id="UP001152798">
    <property type="component" value="Chromosome 1"/>
</dbReference>
<gene>
    <name evidence="1" type="ORF">NEZAVI_LOCUS2212</name>
</gene>
<accession>A0A9P0E760</accession>
<protein>
    <submittedName>
        <fullName evidence="1">Uncharacterized protein</fullName>
    </submittedName>
</protein>
<name>A0A9P0E760_NEZVI</name>
<organism evidence="1 2">
    <name type="scientific">Nezara viridula</name>
    <name type="common">Southern green stink bug</name>
    <name type="synonym">Cimex viridulus</name>
    <dbReference type="NCBI Taxonomy" id="85310"/>
    <lineage>
        <taxon>Eukaryota</taxon>
        <taxon>Metazoa</taxon>
        <taxon>Ecdysozoa</taxon>
        <taxon>Arthropoda</taxon>
        <taxon>Hexapoda</taxon>
        <taxon>Insecta</taxon>
        <taxon>Pterygota</taxon>
        <taxon>Neoptera</taxon>
        <taxon>Paraneoptera</taxon>
        <taxon>Hemiptera</taxon>
        <taxon>Heteroptera</taxon>
        <taxon>Panheteroptera</taxon>
        <taxon>Pentatomomorpha</taxon>
        <taxon>Pentatomoidea</taxon>
        <taxon>Pentatomidae</taxon>
        <taxon>Pentatominae</taxon>
        <taxon>Nezara</taxon>
    </lineage>
</organism>
<evidence type="ECO:0000313" key="2">
    <source>
        <dbReference type="Proteomes" id="UP001152798"/>
    </source>
</evidence>
<dbReference type="EMBL" id="OV725077">
    <property type="protein sequence ID" value="CAH1391133.1"/>
    <property type="molecule type" value="Genomic_DNA"/>
</dbReference>
<keyword evidence="2" id="KW-1185">Reference proteome</keyword>
<sequence length="90" mass="10549">MIAGYDRVLLEWDLLPSRLPLLRLLHLLPWLSLLLQSGVQLLRGSFLFLSIAEKMDVENEYSGGKLVAMWEYREYHKGFIVGEWLSRKET</sequence>
<reference evidence="1" key="1">
    <citation type="submission" date="2022-01" db="EMBL/GenBank/DDBJ databases">
        <authorList>
            <person name="King R."/>
        </authorList>
    </citation>
    <scope>NUCLEOTIDE SEQUENCE</scope>
</reference>
<evidence type="ECO:0000313" key="1">
    <source>
        <dbReference type="EMBL" id="CAH1391133.1"/>
    </source>
</evidence>
<proteinExistence type="predicted"/>